<keyword evidence="1" id="KW-0436">Ligase</keyword>
<accession>A0ABS6I3P8</accession>
<evidence type="ECO:0000313" key="2">
    <source>
        <dbReference type="Proteomes" id="UP000824166"/>
    </source>
</evidence>
<evidence type="ECO:0000313" key="1">
    <source>
        <dbReference type="EMBL" id="MBU8866367.1"/>
    </source>
</evidence>
<organism evidence="1 2">
    <name type="scientific">Paenarthrobacter aromaticivorans</name>
    <dbReference type="NCBI Taxonomy" id="2849150"/>
    <lineage>
        <taxon>Bacteria</taxon>
        <taxon>Bacillati</taxon>
        <taxon>Actinomycetota</taxon>
        <taxon>Actinomycetes</taxon>
        <taxon>Micrococcales</taxon>
        <taxon>Micrococcaceae</taxon>
        <taxon>Paenarthrobacter</taxon>
    </lineage>
</organism>
<sequence>MRNLIWVAFTEPVRPGLVFPRSDWPLHITLLRFDVGTDVSADVADVLADLAEAPVQGALGTQLTIGEEAGFGHMGSIPVSLVEQNPLLQGLHEELFDAVVSVGGRIATPNYVLERYRPHISHHDGKRPKPGDVVVLDQVALVDMAPEGNHTIRRILRLWTQDAAEAEDSQTA</sequence>
<dbReference type="RefSeq" id="WP_216924279.1">
    <property type="nucleotide sequence ID" value="NZ_JAHOPC010000004.1"/>
</dbReference>
<name>A0ABS6I3P8_9MICC</name>
<reference evidence="1 2" key="1">
    <citation type="submission" date="2021-06" db="EMBL/GenBank/DDBJ databases">
        <authorList>
            <person name="Jeong J.W."/>
        </authorList>
    </citation>
    <scope>NUCLEOTIDE SEQUENCE [LARGE SCALE GENOMIC DNA]</scope>
    <source>
        <strain evidence="1 2">MMS21-TAE1-1</strain>
    </source>
</reference>
<keyword evidence="2" id="KW-1185">Reference proteome</keyword>
<dbReference type="EMBL" id="JAHOPC010000004">
    <property type="protein sequence ID" value="MBU8866367.1"/>
    <property type="molecule type" value="Genomic_DNA"/>
</dbReference>
<dbReference type="Pfam" id="PF13563">
    <property type="entry name" value="2_5_RNA_ligase2"/>
    <property type="match status" value="1"/>
</dbReference>
<gene>
    <name evidence="1" type="ORF">KSW38_08705</name>
</gene>
<dbReference type="Proteomes" id="UP000824166">
    <property type="component" value="Unassembled WGS sequence"/>
</dbReference>
<proteinExistence type="predicted"/>
<protein>
    <submittedName>
        <fullName evidence="1">2'-5' RNA ligase family protein</fullName>
    </submittedName>
</protein>
<comment type="caution">
    <text evidence="1">The sequence shown here is derived from an EMBL/GenBank/DDBJ whole genome shotgun (WGS) entry which is preliminary data.</text>
</comment>
<dbReference type="GO" id="GO:0016874">
    <property type="term" value="F:ligase activity"/>
    <property type="evidence" value="ECO:0007669"/>
    <property type="project" value="UniProtKB-KW"/>
</dbReference>